<proteinExistence type="predicted"/>
<accession>A0A0G0QAG1</accession>
<sequence>MIKEEIQKNILVSLKAKNTTELSVLRFVLSLIKYEEIAKQKELTDEEIVKLIQKEIKKRQEAIEMFKKVGKTEGVEEEEKQIDVIKKYIPEEMTDEELEKIVDQAVAEAGSVTNPGPLIGKIMSLTKGKVSGDRVSAMVRKKLI</sequence>
<protein>
    <submittedName>
        <fullName evidence="1">Uncharacterized protein</fullName>
    </submittedName>
</protein>
<dbReference type="InterPro" id="IPR019004">
    <property type="entry name" value="YqeY/Aim41"/>
</dbReference>
<dbReference type="SUPFAM" id="SSF89095">
    <property type="entry name" value="GatB/YqeY motif"/>
    <property type="match status" value="1"/>
</dbReference>
<dbReference type="Gene3D" id="1.10.10.410">
    <property type="match status" value="1"/>
</dbReference>
<comment type="caution">
    <text evidence="1">The sequence shown here is derived from an EMBL/GenBank/DDBJ whole genome shotgun (WGS) entry which is preliminary data.</text>
</comment>
<dbReference type="Pfam" id="PF09424">
    <property type="entry name" value="YqeY"/>
    <property type="match status" value="1"/>
</dbReference>
<dbReference type="EMBL" id="LBXN01000003">
    <property type="protein sequence ID" value="KKR34326.1"/>
    <property type="molecule type" value="Genomic_DNA"/>
</dbReference>
<dbReference type="GO" id="GO:0016884">
    <property type="term" value="F:carbon-nitrogen ligase activity, with glutamine as amido-N-donor"/>
    <property type="evidence" value="ECO:0007669"/>
    <property type="project" value="InterPro"/>
</dbReference>
<dbReference type="Gene3D" id="1.10.1510.10">
    <property type="entry name" value="Uncharacterised protein YqeY/AIM41 PF09424, N-terminal domain"/>
    <property type="match status" value="1"/>
</dbReference>
<dbReference type="InterPro" id="IPR042184">
    <property type="entry name" value="YqeY/Aim41_N"/>
</dbReference>
<dbReference type="AlphaFoldDB" id="A0A0G0QAG1"/>
<reference evidence="1 2" key="1">
    <citation type="journal article" date="2015" name="Nature">
        <title>rRNA introns, odd ribosomes, and small enigmatic genomes across a large radiation of phyla.</title>
        <authorList>
            <person name="Brown C.T."/>
            <person name="Hug L.A."/>
            <person name="Thomas B.C."/>
            <person name="Sharon I."/>
            <person name="Castelle C.J."/>
            <person name="Singh A."/>
            <person name="Wilkins M.J."/>
            <person name="Williams K.H."/>
            <person name="Banfield J.F."/>
        </authorList>
    </citation>
    <scope>NUCLEOTIDE SEQUENCE [LARGE SCALE GENOMIC DNA]</scope>
</reference>
<gene>
    <name evidence="1" type="ORF">UT63_C0003G0042</name>
</gene>
<dbReference type="PANTHER" id="PTHR28055:SF1">
    <property type="entry name" value="ALTERED INHERITANCE OF MITOCHONDRIA PROTEIN 41, MITOCHONDRIAL"/>
    <property type="match status" value="1"/>
</dbReference>
<dbReference type="InterPro" id="IPR023168">
    <property type="entry name" value="GatB_Yqey_C_2"/>
</dbReference>
<organism evidence="1 2">
    <name type="scientific">Candidatus Gottesmanbacteria bacterium GW2011_GWC2_39_8</name>
    <dbReference type="NCBI Taxonomy" id="1618450"/>
    <lineage>
        <taxon>Bacteria</taxon>
        <taxon>Candidatus Gottesmaniibacteriota</taxon>
    </lineage>
</organism>
<evidence type="ECO:0000313" key="1">
    <source>
        <dbReference type="EMBL" id="KKR34326.1"/>
    </source>
</evidence>
<dbReference type="PANTHER" id="PTHR28055">
    <property type="entry name" value="ALTERED INHERITANCE OF MITOCHONDRIA PROTEIN 41, MITOCHONDRIAL"/>
    <property type="match status" value="1"/>
</dbReference>
<dbReference type="Proteomes" id="UP000034539">
    <property type="component" value="Unassembled WGS sequence"/>
</dbReference>
<name>A0A0G0QAG1_9BACT</name>
<evidence type="ECO:0000313" key="2">
    <source>
        <dbReference type="Proteomes" id="UP000034539"/>
    </source>
</evidence>
<dbReference type="InterPro" id="IPR003789">
    <property type="entry name" value="Asn/Gln_tRNA_amidoTrase-B-like"/>
</dbReference>